<feature type="domain" description="C2H2-type" evidence="2">
    <location>
        <begin position="228"/>
        <end position="249"/>
    </location>
</feature>
<feature type="compositionally biased region" description="Basic and acidic residues" evidence="1">
    <location>
        <begin position="183"/>
        <end position="192"/>
    </location>
</feature>
<feature type="compositionally biased region" description="Polar residues" evidence="1">
    <location>
        <begin position="193"/>
        <end position="205"/>
    </location>
</feature>
<dbReference type="PROSITE" id="PS00028">
    <property type="entry name" value="ZINC_FINGER_C2H2_1"/>
    <property type="match status" value="1"/>
</dbReference>
<dbReference type="EnsemblMetazoa" id="XM_004922173.4">
    <property type="protein sequence ID" value="XP_004922230.1"/>
    <property type="gene ID" value="LOC101739061"/>
</dbReference>
<keyword evidence="4" id="KW-1185">Reference proteome</keyword>
<feature type="region of interest" description="Disordered" evidence="1">
    <location>
        <begin position="183"/>
        <end position="205"/>
    </location>
</feature>
<dbReference type="OrthoDB" id="7411278at2759"/>
<evidence type="ECO:0000313" key="4">
    <source>
        <dbReference type="Proteomes" id="UP000005204"/>
    </source>
</evidence>
<reference evidence="3" key="2">
    <citation type="submission" date="2022-06" db="UniProtKB">
        <authorList>
            <consortium name="EnsemblMetazoa"/>
        </authorList>
    </citation>
    <scope>IDENTIFICATION</scope>
    <source>
        <strain evidence="3">p50T (Dazao)</strain>
    </source>
</reference>
<dbReference type="InterPro" id="IPR013087">
    <property type="entry name" value="Znf_C2H2_type"/>
</dbReference>
<sequence>MSTLQGTQESWAITGERLDSKYEKCLNITQEIYKRINITFQIKKLEAQSDLSNYSDQIDSNELSNGTDLFACDKTSISSSTDAERPQASCEKYININNNEETNKKPIIAQRRPRKRFRKRVKKRQSRPHHIDTDGSSDEAPLSRIVETDMSIKANQVDSPHNVMGVPNIVIVASLKPKLYTPEKKHNKRETTDNAQCTDSKTSTIDTKAEDHREVNIKNENIMEMKNCSLCGLLFRGERGLRRHMSMSHILTPSQEIRRTR</sequence>
<evidence type="ECO:0000256" key="1">
    <source>
        <dbReference type="SAM" id="MobiDB-lite"/>
    </source>
</evidence>
<evidence type="ECO:0000259" key="2">
    <source>
        <dbReference type="PROSITE" id="PS00028"/>
    </source>
</evidence>
<reference evidence="4" key="1">
    <citation type="journal article" date="2008" name="Insect Biochem. Mol. Biol.">
        <title>The genome of a lepidopteran model insect, the silkworm Bombyx mori.</title>
        <authorList>
            <consortium name="International Silkworm Genome Consortium"/>
        </authorList>
    </citation>
    <scope>NUCLEOTIDE SEQUENCE [LARGE SCALE GENOMIC DNA]</scope>
    <source>
        <strain evidence="4">p50T</strain>
    </source>
</reference>
<evidence type="ECO:0000313" key="3">
    <source>
        <dbReference type="EnsemblMetazoa" id="XP_004922230.1"/>
    </source>
</evidence>
<accession>A0A8R1WEQ1</accession>
<protein>
    <recommendedName>
        <fullName evidence="2">C2H2-type domain-containing protein</fullName>
    </recommendedName>
</protein>
<dbReference type="Proteomes" id="UP000005204">
    <property type="component" value="Unassembled WGS sequence"/>
</dbReference>
<gene>
    <name evidence="3" type="primary">101739061</name>
</gene>
<feature type="region of interest" description="Disordered" evidence="1">
    <location>
        <begin position="110"/>
        <end position="140"/>
    </location>
</feature>
<proteinExistence type="predicted"/>
<dbReference type="KEGG" id="bmor:101739061"/>
<dbReference type="OMA" id="CEKYINI"/>
<dbReference type="AlphaFoldDB" id="A0A8R1WEQ1"/>
<name>A0A8R1WEQ1_BOMMO</name>
<feature type="compositionally biased region" description="Basic residues" evidence="1">
    <location>
        <begin position="111"/>
        <end position="128"/>
    </location>
</feature>
<organism evidence="3 4">
    <name type="scientific">Bombyx mori</name>
    <name type="common">Silk moth</name>
    <dbReference type="NCBI Taxonomy" id="7091"/>
    <lineage>
        <taxon>Eukaryota</taxon>
        <taxon>Metazoa</taxon>
        <taxon>Ecdysozoa</taxon>
        <taxon>Arthropoda</taxon>
        <taxon>Hexapoda</taxon>
        <taxon>Insecta</taxon>
        <taxon>Pterygota</taxon>
        <taxon>Neoptera</taxon>
        <taxon>Endopterygota</taxon>
        <taxon>Lepidoptera</taxon>
        <taxon>Glossata</taxon>
        <taxon>Ditrysia</taxon>
        <taxon>Bombycoidea</taxon>
        <taxon>Bombycidae</taxon>
        <taxon>Bombycinae</taxon>
        <taxon>Bombyx</taxon>
    </lineage>
</organism>